<name>A0ABU5E1B2_9PROT</name>
<evidence type="ECO:0000313" key="2">
    <source>
        <dbReference type="EMBL" id="MDY0873341.1"/>
    </source>
</evidence>
<accession>A0ABU5E1B2</accession>
<dbReference type="RefSeq" id="WP_320501795.1">
    <property type="nucleotide sequence ID" value="NZ_JAXCLX010000002.1"/>
</dbReference>
<sequence>MASQNDKLPGAARGNPAAVAKAERLAAALRANLKRRKSQARDRAELEQDMADEAPKTR</sequence>
<comment type="caution">
    <text evidence="2">The sequence shown here is derived from an EMBL/GenBank/DDBJ whole genome shotgun (WGS) entry which is preliminary data.</text>
</comment>
<feature type="region of interest" description="Disordered" evidence="1">
    <location>
        <begin position="33"/>
        <end position="58"/>
    </location>
</feature>
<gene>
    <name evidence="2" type="ORF">SMD31_15475</name>
</gene>
<keyword evidence="3" id="KW-1185">Reference proteome</keyword>
<dbReference type="EMBL" id="JAXCLX010000002">
    <property type="protein sequence ID" value="MDY0873341.1"/>
    <property type="molecule type" value="Genomic_DNA"/>
</dbReference>
<organism evidence="2 3">
    <name type="scientific">Dongia rigui</name>
    <dbReference type="NCBI Taxonomy" id="940149"/>
    <lineage>
        <taxon>Bacteria</taxon>
        <taxon>Pseudomonadati</taxon>
        <taxon>Pseudomonadota</taxon>
        <taxon>Alphaproteobacteria</taxon>
        <taxon>Rhodospirillales</taxon>
        <taxon>Dongiaceae</taxon>
        <taxon>Dongia</taxon>
    </lineage>
</organism>
<dbReference type="Proteomes" id="UP001271769">
    <property type="component" value="Unassembled WGS sequence"/>
</dbReference>
<proteinExistence type="predicted"/>
<reference evidence="2 3" key="1">
    <citation type="journal article" date="2013" name="Antonie Van Leeuwenhoek">
        <title>Dongia rigui sp. nov., isolated from freshwater of a large wetland in Korea.</title>
        <authorList>
            <person name="Baik K.S."/>
            <person name="Hwang Y.M."/>
            <person name="Choi J.S."/>
            <person name="Kwon J."/>
            <person name="Seong C.N."/>
        </authorList>
    </citation>
    <scope>NUCLEOTIDE SEQUENCE [LARGE SCALE GENOMIC DNA]</scope>
    <source>
        <strain evidence="2 3">04SU4-P</strain>
    </source>
</reference>
<protein>
    <submittedName>
        <fullName evidence="2">Uncharacterized protein</fullName>
    </submittedName>
</protein>
<evidence type="ECO:0000256" key="1">
    <source>
        <dbReference type="SAM" id="MobiDB-lite"/>
    </source>
</evidence>
<evidence type="ECO:0000313" key="3">
    <source>
        <dbReference type="Proteomes" id="UP001271769"/>
    </source>
</evidence>